<keyword evidence="7 8" id="KW-0472">Membrane</keyword>
<proteinExistence type="inferred from homology"/>
<dbReference type="InterPro" id="IPR035906">
    <property type="entry name" value="MetI-like_sf"/>
</dbReference>
<keyword evidence="3 8" id="KW-0813">Transport</keyword>
<evidence type="ECO:0000313" key="13">
    <source>
        <dbReference type="Proteomes" id="UP000032702"/>
    </source>
</evidence>
<dbReference type="Gene3D" id="1.10.3720.10">
    <property type="entry name" value="MetI-like"/>
    <property type="match status" value="1"/>
</dbReference>
<evidence type="ECO:0000256" key="1">
    <source>
        <dbReference type="ARBA" id="ARBA00004651"/>
    </source>
</evidence>
<evidence type="ECO:0000256" key="5">
    <source>
        <dbReference type="ARBA" id="ARBA00022692"/>
    </source>
</evidence>
<dbReference type="FunFam" id="1.10.3720.10:FF:000002">
    <property type="entry name" value="D-methionine ABC transporter permease MetI"/>
    <property type="match status" value="1"/>
</dbReference>
<dbReference type="PANTHER" id="PTHR30450:SF1">
    <property type="entry name" value="D-METHIONINE TRANSPORT SYSTEM PERMEASE PROTEIN METI-RELATED"/>
    <property type="match status" value="1"/>
</dbReference>
<feature type="transmembrane region" description="Helical" evidence="8">
    <location>
        <begin position="6"/>
        <end position="34"/>
    </location>
</feature>
<sequence length="220" mass="22859">MSPQLVGALFIALGETLVMVVASSFFAALLGLPLGLLLTATAPGHLLPHPAAHRVLGVIVNATRSIPFIILLVSIIPLTRWVVGSSIGTAAAIVPLSLSAAPFVARLYEEALRGVDPATIEATRSFGASRWQIVTRVLVPEAVPGLVTATTVMVVSLVGASAMAGAIGGGGLGDLGIRYGYQRFQPAVMAAVVLVLIVLVNGVQWLGERLARHLSRHTRP</sequence>
<name>Q08QR1_STIAD</name>
<comment type="subcellular location">
    <subcellularLocation>
        <location evidence="1 8">Cell membrane</location>
        <topology evidence="1 8">Multi-pass membrane protein</topology>
    </subcellularLocation>
</comment>
<dbReference type="Pfam" id="PF00528">
    <property type="entry name" value="BPD_transp_1"/>
    <property type="match status" value="1"/>
</dbReference>
<evidence type="ECO:0000256" key="7">
    <source>
        <dbReference type="ARBA" id="ARBA00023136"/>
    </source>
</evidence>
<evidence type="ECO:0000313" key="10">
    <source>
        <dbReference type="EMBL" id="ADO71575.1"/>
    </source>
</evidence>
<evidence type="ECO:0000256" key="3">
    <source>
        <dbReference type="ARBA" id="ARBA00022448"/>
    </source>
</evidence>
<evidence type="ECO:0000256" key="4">
    <source>
        <dbReference type="ARBA" id="ARBA00022475"/>
    </source>
</evidence>
<reference evidence="11 13" key="1">
    <citation type="submission" date="2006-04" db="EMBL/GenBank/DDBJ databases">
        <authorList>
            <person name="Nierman W.C."/>
        </authorList>
    </citation>
    <scope>NUCLEOTIDE SEQUENCE [LARGE SCALE GENOMIC DNA]</scope>
    <source>
        <strain evidence="11 13">DW4/3-1</strain>
    </source>
</reference>
<dbReference type="KEGG" id="sur:STAUR_3787"/>
<dbReference type="AlphaFoldDB" id="Q08QR1"/>
<dbReference type="OrthoDB" id="5322475at2"/>
<evidence type="ECO:0000313" key="11">
    <source>
        <dbReference type="EMBL" id="EAU62819.1"/>
    </source>
</evidence>
<organism evidence="11 13">
    <name type="scientific">Stigmatella aurantiaca (strain DW4/3-1)</name>
    <dbReference type="NCBI Taxonomy" id="378806"/>
    <lineage>
        <taxon>Bacteria</taxon>
        <taxon>Pseudomonadati</taxon>
        <taxon>Myxococcota</taxon>
        <taxon>Myxococcia</taxon>
        <taxon>Myxococcales</taxon>
        <taxon>Cystobacterineae</taxon>
        <taxon>Archangiaceae</taxon>
        <taxon>Stigmatella</taxon>
    </lineage>
</organism>
<dbReference type="HOGENOM" id="CLU_077375_0_1_7"/>
<keyword evidence="4" id="KW-1003">Cell membrane</keyword>
<dbReference type="InterPro" id="IPR000515">
    <property type="entry name" value="MetI-like"/>
</dbReference>
<gene>
    <name evidence="10" type="ordered locus">STAUR_3787</name>
    <name evidence="11" type="ORF">STIAU_5196</name>
</gene>
<dbReference type="GO" id="GO:0048473">
    <property type="term" value="P:D-methionine transmembrane transport"/>
    <property type="evidence" value="ECO:0007669"/>
    <property type="project" value="TreeGrafter"/>
</dbReference>
<keyword evidence="5 8" id="KW-0812">Transmembrane</keyword>
<protein>
    <submittedName>
        <fullName evidence="10">ABC D-methionine uptake transporter, inner membrane subunit</fullName>
    </submittedName>
    <submittedName>
        <fullName evidence="11">ABC transporter, permease protein</fullName>
    </submittedName>
</protein>
<dbReference type="CDD" id="cd06261">
    <property type="entry name" value="TM_PBP2"/>
    <property type="match status" value="1"/>
</dbReference>
<dbReference type="Proteomes" id="UP000032702">
    <property type="component" value="Unassembled WGS sequence"/>
</dbReference>
<dbReference type="GO" id="GO:0005886">
    <property type="term" value="C:plasma membrane"/>
    <property type="evidence" value="ECO:0007669"/>
    <property type="project" value="UniProtKB-SubCell"/>
</dbReference>
<dbReference type="EMBL" id="AAMD01000202">
    <property type="protein sequence ID" value="EAU62819.1"/>
    <property type="molecule type" value="Genomic_DNA"/>
</dbReference>
<evidence type="ECO:0000259" key="9">
    <source>
        <dbReference type="PROSITE" id="PS50928"/>
    </source>
</evidence>
<feature type="transmembrane region" description="Helical" evidence="8">
    <location>
        <begin position="187"/>
        <end position="207"/>
    </location>
</feature>
<dbReference type="NCBIfam" id="NF008049">
    <property type="entry name" value="PRK10782.1"/>
    <property type="match status" value="1"/>
</dbReference>
<dbReference type="PANTHER" id="PTHR30450">
    <property type="entry name" value="ABC TRANSPORTER PERMEASE"/>
    <property type="match status" value="1"/>
</dbReference>
<dbReference type="RefSeq" id="WP_002618519.1">
    <property type="nucleotide sequence ID" value="NC_014623.1"/>
</dbReference>
<dbReference type="PROSITE" id="PS50928">
    <property type="entry name" value="ABC_TM1"/>
    <property type="match status" value="1"/>
</dbReference>
<comment type="similarity">
    <text evidence="2">Belongs to the binding-protein-dependent transport system permease family. CysTW subfamily.</text>
</comment>
<evidence type="ECO:0000313" key="12">
    <source>
        <dbReference type="Proteomes" id="UP000001351"/>
    </source>
</evidence>
<dbReference type="PATRIC" id="fig|378806.16.peg.1654"/>
<dbReference type="Proteomes" id="UP000001351">
    <property type="component" value="Chromosome"/>
</dbReference>
<keyword evidence="12" id="KW-1185">Reference proteome</keyword>
<dbReference type="InterPro" id="IPR051322">
    <property type="entry name" value="AA_ABC_Transporter_Permease"/>
</dbReference>
<feature type="transmembrane region" description="Helical" evidence="8">
    <location>
        <begin position="146"/>
        <end position="167"/>
    </location>
</feature>
<feature type="transmembrane region" description="Helical" evidence="8">
    <location>
        <begin position="82"/>
        <end position="105"/>
    </location>
</feature>
<feature type="domain" description="ABC transmembrane type-1" evidence="9">
    <location>
        <begin position="13"/>
        <end position="205"/>
    </location>
</feature>
<keyword evidence="6 8" id="KW-1133">Transmembrane helix</keyword>
<evidence type="ECO:0000256" key="8">
    <source>
        <dbReference type="RuleBase" id="RU363032"/>
    </source>
</evidence>
<feature type="transmembrane region" description="Helical" evidence="8">
    <location>
        <begin position="55"/>
        <end position="76"/>
    </location>
</feature>
<dbReference type="STRING" id="378806.STAUR_3787"/>
<dbReference type="eggNOG" id="COG2011">
    <property type="taxonomic scope" value="Bacteria"/>
</dbReference>
<accession>Q08QR1</accession>
<evidence type="ECO:0000256" key="6">
    <source>
        <dbReference type="ARBA" id="ARBA00022989"/>
    </source>
</evidence>
<reference evidence="10 12" key="2">
    <citation type="journal article" date="2011" name="Mol. Biol. Evol.">
        <title>Comparative genomic analysis of fruiting body formation in Myxococcales.</title>
        <authorList>
            <person name="Huntley S."/>
            <person name="Hamann N."/>
            <person name="Wegener-Feldbrugge S."/>
            <person name="Treuner-Lange A."/>
            <person name="Kube M."/>
            <person name="Reinhardt R."/>
            <person name="Klages S."/>
            <person name="Muller R."/>
            <person name="Ronning C.M."/>
            <person name="Nierman W.C."/>
            <person name="Sogaard-Andersen L."/>
        </authorList>
    </citation>
    <scope>NUCLEOTIDE SEQUENCE [LARGE SCALE GENOMIC DNA]</scope>
    <source>
        <strain evidence="10 12">DW4/3-1</strain>
    </source>
</reference>
<dbReference type="EMBL" id="CP002271">
    <property type="protein sequence ID" value="ADO71575.1"/>
    <property type="molecule type" value="Genomic_DNA"/>
</dbReference>
<evidence type="ECO:0000256" key="2">
    <source>
        <dbReference type="ARBA" id="ARBA00007069"/>
    </source>
</evidence>
<dbReference type="SUPFAM" id="SSF161098">
    <property type="entry name" value="MetI-like"/>
    <property type="match status" value="1"/>
</dbReference>